<proteinExistence type="predicted"/>
<sequence>KWTWTRVNPSGVKPPPRSGFSLAVGPGGRALLFGGVCDEEDEESLEGDFFNDLYFYDINKNRWFPAQLK</sequence>
<dbReference type="SUPFAM" id="SSF50965">
    <property type="entry name" value="Galactose oxidase, central domain"/>
    <property type="match status" value="1"/>
</dbReference>
<evidence type="ECO:0000313" key="2">
    <source>
        <dbReference type="Proteomes" id="UP001529510"/>
    </source>
</evidence>
<gene>
    <name evidence="1" type="ORF">M9458_050013</name>
</gene>
<feature type="non-terminal residue" evidence="1">
    <location>
        <position position="1"/>
    </location>
</feature>
<name>A0ABD0N0P6_CIRMR</name>
<organism evidence="1 2">
    <name type="scientific">Cirrhinus mrigala</name>
    <name type="common">Mrigala</name>
    <dbReference type="NCBI Taxonomy" id="683832"/>
    <lineage>
        <taxon>Eukaryota</taxon>
        <taxon>Metazoa</taxon>
        <taxon>Chordata</taxon>
        <taxon>Craniata</taxon>
        <taxon>Vertebrata</taxon>
        <taxon>Euteleostomi</taxon>
        <taxon>Actinopterygii</taxon>
        <taxon>Neopterygii</taxon>
        <taxon>Teleostei</taxon>
        <taxon>Ostariophysi</taxon>
        <taxon>Cypriniformes</taxon>
        <taxon>Cyprinidae</taxon>
        <taxon>Labeoninae</taxon>
        <taxon>Labeonini</taxon>
        <taxon>Cirrhinus</taxon>
    </lineage>
</organism>
<dbReference type="Gene3D" id="2.120.10.80">
    <property type="entry name" value="Kelch-type beta propeller"/>
    <property type="match status" value="1"/>
</dbReference>
<dbReference type="InterPro" id="IPR011498">
    <property type="entry name" value="Kelch_2"/>
</dbReference>
<dbReference type="EMBL" id="JAMKFB020000025">
    <property type="protein sequence ID" value="KAL0155750.1"/>
    <property type="molecule type" value="Genomic_DNA"/>
</dbReference>
<feature type="non-terminal residue" evidence="1">
    <location>
        <position position="69"/>
    </location>
</feature>
<keyword evidence="2" id="KW-1185">Reference proteome</keyword>
<dbReference type="Proteomes" id="UP001529510">
    <property type="component" value="Unassembled WGS sequence"/>
</dbReference>
<dbReference type="AlphaFoldDB" id="A0ABD0N0P6"/>
<dbReference type="PANTHER" id="PTHR46063:SF1">
    <property type="entry name" value="KELCH DOMAIN-CONTAINING PROTEIN 4"/>
    <property type="match status" value="1"/>
</dbReference>
<evidence type="ECO:0000313" key="1">
    <source>
        <dbReference type="EMBL" id="KAL0155750.1"/>
    </source>
</evidence>
<comment type="caution">
    <text evidence="1">The sequence shown here is derived from an EMBL/GenBank/DDBJ whole genome shotgun (WGS) entry which is preliminary data.</text>
</comment>
<dbReference type="InterPro" id="IPR052588">
    <property type="entry name" value="Kelch_domain_protein"/>
</dbReference>
<dbReference type="Pfam" id="PF07646">
    <property type="entry name" value="Kelch_2"/>
    <property type="match status" value="1"/>
</dbReference>
<accession>A0ABD0N0P6</accession>
<dbReference type="InterPro" id="IPR011043">
    <property type="entry name" value="Gal_Oxase/kelch_b-propeller"/>
</dbReference>
<dbReference type="InterPro" id="IPR015915">
    <property type="entry name" value="Kelch-typ_b-propeller"/>
</dbReference>
<protein>
    <submittedName>
        <fullName evidence="1">Uncharacterized protein</fullName>
    </submittedName>
</protein>
<reference evidence="1 2" key="1">
    <citation type="submission" date="2024-05" db="EMBL/GenBank/DDBJ databases">
        <title>Genome sequencing and assembly of Indian major carp, Cirrhinus mrigala (Hamilton, 1822).</title>
        <authorList>
            <person name="Mohindra V."/>
            <person name="Chowdhury L.M."/>
            <person name="Lal K."/>
            <person name="Jena J.K."/>
        </authorList>
    </citation>
    <scope>NUCLEOTIDE SEQUENCE [LARGE SCALE GENOMIC DNA]</scope>
    <source>
        <strain evidence="1">CM1030</strain>
        <tissue evidence="1">Blood</tissue>
    </source>
</reference>
<dbReference type="PANTHER" id="PTHR46063">
    <property type="entry name" value="KELCH DOMAIN-CONTAINING PROTEIN"/>
    <property type="match status" value="1"/>
</dbReference>